<reference evidence="1" key="1">
    <citation type="submission" date="2021-05" db="EMBL/GenBank/DDBJ databases">
        <authorList>
            <person name="Pan Q."/>
            <person name="Jouanno E."/>
            <person name="Zahm M."/>
            <person name="Klopp C."/>
            <person name="Cabau C."/>
            <person name="Louis A."/>
            <person name="Berthelot C."/>
            <person name="Parey E."/>
            <person name="Roest Crollius H."/>
            <person name="Montfort J."/>
            <person name="Robinson-Rechavi M."/>
            <person name="Bouchez O."/>
            <person name="Lampietro C."/>
            <person name="Lopez Roques C."/>
            <person name="Donnadieu C."/>
            <person name="Postlethwait J."/>
            <person name="Bobe J."/>
            <person name="Dillon D."/>
            <person name="Chandos A."/>
            <person name="von Hippel F."/>
            <person name="Guiguen Y."/>
        </authorList>
    </citation>
    <scope>NUCLEOTIDE SEQUENCE</scope>
    <source>
        <strain evidence="1">YG-Jan2019</strain>
    </source>
</reference>
<dbReference type="Proteomes" id="UP001157502">
    <property type="component" value="Chromosome 29"/>
</dbReference>
<proteinExistence type="predicted"/>
<protein>
    <submittedName>
        <fullName evidence="1">Uncharacterized protein</fullName>
    </submittedName>
</protein>
<evidence type="ECO:0000313" key="1">
    <source>
        <dbReference type="EMBL" id="KAJ7989510.1"/>
    </source>
</evidence>
<evidence type="ECO:0000313" key="2">
    <source>
        <dbReference type="Proteomes" id="UP001157502"/>
    </source>
</evidence>
<gene>
    <name evidence="1" type="ORF">DPEC_G00305300</name>
</gene>
<name>A0ACC2FE51_DALPE</name>
<organism evidence="1 2">
    <name type="scientific">Dallia pectoralis</name>
    <name type="common">Alaska blackfish</name>
    <dbReference type="NCBI Taxonomy" id="75939"/>
    <lineage>
        <taxon>Eukaryota</taxon>
        <taxon>Metazoa</taxon>
        <taxon>Chordata</taxon>
        <taxon>Craniata</taxon>
        <taxon>Vertebrata</taxon>
        <taxon>Euteleostomi</taxon>
        <taxon>Actinopterygii</taxon>
        <taxon>Neopterygii</taxon>
        <taxon>Teleostei</taxon>
        <taxon>Protacanthopterygii</taxon>
        <taxon>Esociformes</taxon>
        <taxon>Umbridae</taxon>
        <taxon>Dallia</taxon>
    </lineage>
</organism>
<comment type="caution">
    <text evidence="1">The sequence shown here is derived from an EMBL/GenBank/DDBJ whole genome shotgun (WGS) entry which is preliminary data.</text>
</comment>
<accession>A0ACC2FE51</accession>
<sequence>MSSQLQKVRLTNPYSDHETVISTSSLWNISSHHLVLGCMKTNLDCNFELVLLSSTSVLGTRALTCTRSFLPTALPGTSL</sequence>
<keyword evidence="2" id="KW-1185">Reference proteome</keyword>
<dbReference type="EMBL" id="CM055756">
    <property type="protein sequence ID" value="KAJ7989510.1"/>
    <property type="molecule type" value="Genomic_DNA"/>
</dbReference>